<gene>
    <name evidence="1" type="ORF">ABOD76_02005</name>
</gene>
<name>A0AAU7U5W4_9DEIO</name>
<accession>A0AAU7U5W4</accession>
<sequence>MSGWHGLLEGEYAARRQILDGLTLEQVTQVLSPQTHSIYAELYHLELWQRILVTRDEDLYERTWQQDIRYPTQVPTDLQEWTDLVEAFFVGLRQAYEWTASQERLDHETDPGSSMADVLRGLAVHNAYHFGKIVALRQVMGLWPASG</sequence>
<dbReference type="InterPro" id="IPR034660">
    <property type="entry name" value="DinB/YfiT-like"/>
</dbReference>
<dbReference type="SUPFAM" id="SSF109854">
    <property type="entry name" value="DinB/YfiT-like putative metalloenzymes"/>
    <property type="match status" value="1"/>
</dbReference>
<dbReference type="RefSeq" id="WP_350241639.1">
    <property type="nucleotide sequence ID" value="NZ_CP158297.1"/>
</dbReference>
<keyword evidence="1" id="KW-0614">Plasmid</keyword>
<proteinExistence type="predicted"/>
<dbReference type="Gene3D" id="1.20.120.450">
    <property type="entry name" value="dinb family like domain"/>
    <property type="match status" value="1"/>
</dbReference>
<organism evidence="1">
    <name type="scientific">Deinococcus sonorensis KR-87</name>
    <dbReference type="NCBI Taxonomy" id="694439"/>
    <lineage>
        <taxon>Bacteria</taxon>
        <taxon>Thermotogati</taxon>
        <taxon>Deinococcota</taxon>
        <taxon>Deinococci</taxon>
        <taxon>Deinococcales</taxon>
        <taxon>Deinococcaceae</taxon>
        <taxon>Deinococcus</taxon>
    </lineage>
</organism>
<protein>
    <recommendedName>
        <fullName evidence="2">DinB-like domain-containing protein</fullName>
    </recommendedName>
</protein>
<dbReference type="AlphaFoldDB" id="A0AAU7U5W4"/>
<geneLocation type="plasmid" evidence="1">
    <name>pDson01</name>
</geneLocation>
<evidence type="ECO:0000313" key="1">
    <source>
        <dbReference type="EMBL" id="XBV83847.1"/>
    </source>
</evidence>
<dbReference type="KEGG" id="dsc:ABOD76_02005"/>
<evidence type="ECO:0008006" key="2">
    <source>
        <dbReference type="Google" id="ProtNLM"/>
    </source>
</evidence>
<reference evidence="1" key="1">
    <citation type="submission" date="2024-06" db="EMBL/GenBank/DDBJ databases">
        <title>Draft Genome Sequence of Deinococcus sonorensis Type Strain KR-87, a Biofilm Producing Representative of the Genus Deinococcus.</title>
        <authorList>
            <person name="Boren L.S."/>
            <person name="Grosso R.A."/>
            <person name="Hugenberg-Cox A.N."/>
            <person name="Hill J.T.E."/>
            <person name="Albert C.M."/>
            <person name="Tuohy J.M."/>
        </authorList>
    </citation>
    <scope>NUCLEOTIDE SEQUENCE</scope>
    <source>
        <strain evidence="1">KR-87</strain>
        <plasmid evidence="1">pDson01</plasmid>
    </source>
</reference>
<dbReference type="EMBL" id="CP158297">
    <property type="protein sequence ID" value="XBV83847.1"/>
    <property type="molecule type" value="Genomic_DNA"/>
</dbReference>